<dbReference type="PANTHER" id="PTHR13620:SF104">
    <property type="entry name" value="EXONUCLEASE 3'-5' DOMAIN-CONTAINING PROTEIN 2"/>
    <property type="match status" value="1"/>
</dbReference>
<dbReference type="AlphaFoldDB" id="A0A034WV72"/>
<dbReference type="PANTHER" id="PTHR13620">
    <property type="entry name" value="3-5 EXONUCLEASE"/>
    <property type="match status" value="1"/>
</dbReference>
<reference evidence="6" key="1">
    <citation type="journal article" date="2014" name="BMC Genomics">
        <title>Characterizing the developmental transcriptome of the oriental fruit fly, Bactrocera dorsalis (Diptera: Tephritidae) through comparative genomic analysis with Drosophila melanogaster utilizing modENCODE datasets.</title>
        <authorList>
            <person name="Geib S.M."/>
            <person name="Calla B."/>
            <person name="Hall B."/>
            <person name="Hou S."/>
            <person name="Manoukis N.C."/>
        </authorList>
    </citation>
    <scope>NUCLEOTIDE SEQUENCE</scope>
    <source>
        <strain evidence="6">Punador</strain>
    </source>
</reference>
<dbReference type="GO" id="GO:0008408">
    <property type="term" value="F:3'-5' exonuclease activity"/>
    <property type="evidence" value="ECO:0007669"/>
    <property type="project" value="InterPro"/>
</dbReference>
<dbReference type="GO" id="GO:0005737">
    <property type="term" value="C:cytoplasm"/>
    <property type="evidence" value="ECO:0007669"/>
    <property type="project" value="TreeGrafter"/>
</dbReference>
<dbReference type="OrthoDB" id="7790835at2759"/>
<evidence type="ECO:0000256" key="1">
    <source>
        <dbReference type="ARBA" id="ARBA00022722"/>
    </source>
</evidence>
<dbReference type="GO" id="GO:0003676">
    <property type="term" value="F:nucleic acid binding"/>
    <property type="evidence" value="ECO:0007669"/>
    <property type="project" value="InterPro"/>
</dbReference>
<gene>
    <name evidence="6" type="primary">WEX</name>
</gene>
<evidence type="ECO:0000256" key="4">
    <source>
        <dbReference type="ARBA" id="ARBA00022839"/>
    </source>
</evidence>
<dbReference type="InterPro" id="IPR012337">
    <property type="entry name" value="RNaseH-like_sf"/>
</dbReference>
<dbReference type="KEGG" id="bdr:105233372"/>
<evidence type="ECO:0000256" key="2">
    <source>
        <dbReference type="ARBA" id="ARBA00022723"/>
    </source>
</evidence>
<dbReference type="SMART" id="SM00474">
    <property type="entry name" value="35EXOc"/>
    <property type="match status" value="1"/>
</dbReference>
<accession>A0A034WV72</accession>
<proteinExistence type="predicted"/>
<keyword evidence="1" id="KW-0540">Nuclease</keyword>
<dbReference type="InterPro" id="IPR002562">
    <property type="entry name" value="3'-5'_exonuclease_dom"/>
</dbReference>
<dbReference type="Pfam" id="PF01612">
    <property type="entry name" value="DNA_pol_A_exo1"/>
    <property type="match status" value="1"/>
</dbReference>
<keyword evidence="3" id="KW-0378">Hydrolase</keyword>
<dbReference type="Gene3D" id="3.30.420.10">
    <property type="entry name" value="Ribonuclease H-like superfamily/Ribonuclease H"/>
    <property type="match status" value="1"/>
</dbReference>
<feature type="domain" description="3'-5' exonuclease" evidence="5">
    <location>
        <begin position="31"/>
        <end position="201"/>
    </location>
</feature>
<dbReference type="EMBL" id="GAKP01000842">
    <property type="protein sequence ID" value="JAC58110.1"/>
    <property type="molecule type" value="Transcribed_RNA"/>
</dbReference>
<protein>
    <submittedName>
        <fullName evidence="6">Werner Syndrome-like exonuclease</fullName>
    </submittedName>
</protein>
<dbReference type="GO" id="GO:0005634">
    <property type="term" value="C:nucleus"/>
    <property type="evidence" value="ECO:0007669"/>
    <property type="project" value="TreeGrafter"/>
</dbReference>
<dbReference type="InterPro" id="IPR036397">
    <property type="entry name" value="RNaseH_sf"/>
</dbReference>
<dbReference type="EMBL" id="GAKP01000841">
    <property type="protein sequence ID" value="JAC58111.1"/>
    <property type="molecule type" value="Transcribed_RNA"/>
</dbReference>
<sequence>MSEPNPLQSIAIGVGAGLLYHFLNTLSEEKVELVENLQQCVEAVKILRKHCNEVPVLGLDCEWVDAPNVSLLQLCSHKGYCAVIRLCKMASIPMSLCNLLSDRKVVKVGVGIAKDCEHLEECDLPTNSALDLRFVAKLTGAKPQNLADMYKAVVGGTLKKDLELTLSDWEAYTLTPQQIQYAADDAKAGIEIYKTLAKKVSDVNVFAQYYDMDYVPRRDNDLKSVASDECCLQ</sequence>
<dbReference type="InterPro" id="IPR051132">
    <property type="entry name" value="3-5_Exonuclease_domain"/>
</dbReference>
<dbReference type="RefSeq" id="XP_011213746.2">
    <property type="nucleotide sequence ID" value="XM_011215444.3"/>
</dbReference>
<evidence type="ECO:0000259" key="5">
    <source>
        <dbReference type="SMART" id="SM00474"/>
    </source>
</evidence>
<dbReference type="SUPFAM" id="SSF53098">
    <property type="entry name" value="Ribonuclease H-like"/>
    <property type="match status" value="1"/>
</dbReference>
<keyword evidence="2" id="KW-0479">Metal-binding</keyword>
<dbReference type="GeneID" id="105233372"/>
<evidence type="ECO:0000256" key="3">
    <source>
        <dbReference type="ARBA" id="ARBA00022801"/>
    </source>
</evidence>
<evidence type="ECO:0000313" key="6">
    <source>
        <dbReference type="EMBL" id="JAC58110.1"/>
    </source>
</evidence>
<name>A0A034WV72_BACDO</name>
<keyword evidence="4 6" id="KW-0269">Exonuclease</keyword>
<dbReference type="CDD" id="cd06141">
    <property type="entry name" value="WRN_exo"/>
    <property type="match status" value="1"/>
</dbReference>
<dbReference type="GO" id="GO:0046872">
    <property type="term" value="F:metal ion binding"/>
    <property type="evidence" value="ECO:0007669"/>
    <property type="project" value="UniProtKB-KW"/>
</dbReference>
<dbReference type="GO" id="GO:0006139">
    <property type="term" value="P:nucleobase-containing compound metabolic process"/>
    <property type="evidence" value="ECO:0007669"/>
    <property type="project" value="InterPro"/>
</dbReference>
<organism evidence="6">
    <name type="scientific">Bactrocera dorsalis</name>
    <name type="common">Oriental fruit fly</name>
    <name type="synonym">Dacus dorsalis</name>
    <dbReference type="NCBI Taxonomy" id="27457"/>
    <lineage>
        <taxon>Eukaryota</taxon>
        <taxon>Metazoa</taxon>
        <taxon>Ecdysozoa</taxon>
        <taxon>Arthropoda</taxon>
        <taxon>Hexapoda</taxon>
        <taxon>Insecta</taxon>
        <taxon>Pterygota</taxon>
        <taxon>Neoptera</taxon>
        <taxon>Endopterygota</taxon>
        <taxon>Diptera</taxon>
        <taxon>Brachycera</taxon>
        <taxon>Muscomorpha</taxon>
        <taxon>Tephritoidea</taxon>
        <taxon>Tephritidae</taxon>
        <taxon>Bactrocera</taxon>
        <taxon>Bactrocera</taxon>
    </lineage>
</organism>